<keyword evidence="2" id="KW-0833">Ubl conjugation pathway</keyword>
<dbReference type="InterPro" id="IPR049439">
    <property type="entry name" value="TRAFD1-XIAF1_Znf"/>
</dbReference>
<accession>A0AAD5Y342</accession>
<dbReference type="InterPro" id="IPR042556">
    <property type="entry name" value="AZUL_sf"/>
</dbReference>
<dbReference type="InterPro" id="IPR032353">
    <property type="entry name" value="AZUL"/>
</dbReference>
<name>A0AAD5Y342_9FUNG</name>
<dbReference type="GO" id="GO:0034098">
    <property type="term" value="C:VCP-NPL4-UFD1 AAA ATPase complex"/>
    <property type="evidence" value="ECO:0007669"/>
    <property type="project" value="TreeGrafter"/>
</dbReference>
<evidence type="ECO:0000256" key="1">
    <source>
        <dbReference type="ARBA" id="ARBA00006043"/>
    </source>
</evidence>
<dbReference type="AlphaFoldDB" id="A0AAD5Y342"/>
<dbReference type="InterPro" id="IPR055417">
    <property type="entry name" value="UFD1_N1"/>
</dbReference>
<dbReference type="InterPro" id="IPR042299">
    <property type="entry name" value="Ufd1-like_Nn"/>
</dbReference>
<dbReference type="Pfam" id="PF23580">
    <property type="entry name" value="Znf_XAF1_N"/>
    <property type="match status" value="1"/>
</dbReference>
<dbReference type="Pfam" id="PF16558">
    <property type="entry name" value="AZUL"/>
    <property type="match status" value="1"/>
</dbReference>
<dbReference type="PANTHER" id="PTHR12555:SF13">
    <property type="entry name" value="UBIQUITIN RECOGNITION FACTOR IN ER-ASSOCIATED DEGRADATION PROTEIN 1"/>
    <property type="match status" value="1"/>
</dbReference>
<evidence type="ECO:0000313" key="8">
    <source>
        <dbReference type="Proteomes" id="UP001210925"/>
    </source>
</evidence>
<dbReference type="InterPro" id="IPR004854">
    <property type="entry name" value="Ufd1-like"/>
</dbReference>
<evidence type="ECO:0000256" key="2">
    <source>
        <dbReference type="ARBA" id="ARBA00022786"/>
    </source>
</evidence>
<dbReference type="Gene3D" id="6.10.130.10">
    <property type="entry name" value="Ubiquitin-protein ligase E3A, N-terminal zinc-binding domain (AZUL)"/>
    <property type="match status" value="1"/>
</dbReference>
<comment type="caution">
    <text evidence="7">The sequence shown here is derived from an EMBL/GenBank/DDBJ whole genome shotgun (WGS) entry which is preliminary data.</text>
</comment>
<dbReference type="Pfam" id="PF24842">
    <property type="entry name" value="UFD1_N2"/>
    <property type="match status" value="1"/>
</dbReference>
<evidence type="ECO:0000313" key="7">
    <source>
        <dbReference type="EMBL" id="KAJ3257097.1"/>
    </source>
</evidence>
<feature type="domain" description="Ubiquitin-protein ligase E3A N-terminal zinc-binding" evidence="4">
    <location>
        <begin position="468"/>
        <end position="515"/>
    </location>
</feature>
<dbReference type="Pfam" id="PF03152">
    <property type="entry name" value="UFD1_N1"/>
    <property type="match status" value="1"/>
</dbReference>
<dbReference type="GO" id="GO:0036503">
    <property type="term" value="P:ERAD pathway"/>
    <property type="evidence" value="ECO:0007669"/>
    <property type="project" value="TreeGrafter"/>
</dbReference>
<dbReference type="InterPro" id="IPR055418">
    <property type="entry name" value="UFD1_N2"/>
</dbReference>
<dbReference type="PANTHER" id="PTHR12555">
    <property type="entry name" value="UBIQUITIN FUSION DEGRADATON PROTEIN 1"/>
    <property type="match status" value="1"/>
</dbReference>
<evidence type="ECO:0000259" key="3">
    <source>
        <dbReference type="Pfam" id="PF03152"/>
    </source>
</evidence>
<dbReference type="GO" id="GO:0031593">
    <property type="term" value="F:polyubiquitin modification-dependent protein binding"/>
    <property type="evidence" value="ECO:0007669"/>
    <property type="project" value="TreeGrafter"/>
</dbReference>
<protein>
    <recommendedName>
        <fullName evidence="9">Ubiquitin-protein ligase E3A N-terminal zinc-binding domain-containing protein</fullName>
    </recommendedName>
</protein>
<keyword evidence="8" id="KW-1185">Reference proteome</keyword>
<feature type="domain" description="Ubiquitin fusion degradation protein UFD1 N-terminal subdomain 2" evidence="6">
    <location>
        <begin position="84"/>
        <end position="158"/>
    </location>
</feature>
<reference evidence="7" key="1">
    <citation type="submission" date="2020-05" db="EMBL/GenBank/DDBJ databases">
        <title>Phylogenomic resolution of chytrid fungi.</title>
        <authorList>
            <person name="Stajich J.E."/>
            <person name="Amses K."/>
            <person name="Simmons R."/>
            <person name="Seto K."/>
            <person name="Myers J."/>
            <person name="Bonds A."/>
            <person name="Quandt C.A."/>
            <person name="Barry K."/>
            <person name="Liu P."/>
            <person name="Grigoriev I."/>
            <person name="Longcore J.E."/>
            <person name="James T.Y."/>
        </authorList>
    </citation>
    <scope>NUCLEOTIDE SEQUENCE</scope>
    <source>
        <strain evidence="7">PLAUS21</strain>
    </source>
</reference>
<evidence type="ECO:0008006" key="9">
    <source>
        <dbReference type="Google" id="ProtNLM"/>
    </source>
</evidence>
<dbReference type="Gene3D" id="2.40.40.50">
    <property type="entry name" value="Ubiquitin fusion degradation protein UFD1, N-terminal domain"/>
    <property type="match status" value="1"/>
</dbReference>
<dbReference type="Proteomes" id="UP001210925">
    <property type="component" value="Unassembled WGS sequence"/>
</dbReference>
<feature type="domain" description="TRAFD1/XAF1 zinc finger" evidence="5">
    <location>
        <begin position="385"/>
        <end position="413"/>
    </location>
</feature>
<dbReference type="Pfam" id="PF21366">
    <property type="entry name" value="TRAFD1-XIAF1_ZnF"/>
    <property type="match status" value="1"/>
</dbReference>
<evidence type="ECO:0000259" key="6">
    <source>
        <dbReference type="Pfam" id="PF24842"/>
    </source>
</evidence>
<proteinExistence type="inferred from homology"/>
<feature type="domain" description="Ubiquitin fusion degradation protein UFD1 N-terminal subdomain 1" evidence="3">
    <location>
        <begin position="11"/>
        <end position="82"/>
    </location>
</feature>
<evidence type="ECO:0000259" key="4">
    <source>
        <dbReference type="Pfam" id="PF16558"/>
    </source>
</evidence>
<gene>
    <name evidence="7" type="ORF">HK103_004925</name>
</gene>
<comment type="similarity">
    <text evidence="1">Belongs to the UFD1 family.</text>
</comment>
<dbReference type="Gene3D" id="3.10.330.10">
    <property type="match status" value="1"/>
</dbReference>
<dbReference type="GO" id="GO:0006511">
    <property type="term" value="P:ubiquitin-dependent protein catabolic process"/>
    <property type="evidence" value="ECO:0007669"/>
    <property type="project" value="InterPro"/>
</dbReference>
<sequence>MNLFPILNEKLTGDKINLPNSKLEKVIEQEPPYTFSLNSNQKTTHAIVKEFTAQEGTIEIGEFILNQLGRELSEISISQIQLPKCTFAKLKPSSNFNLINDTRSLLEAYLRKNHKTLTLGEVLKVPITSSKYCEFEILELRPSDACLLLDTDIEVDIEGQYAFDSFRWINNQMEIKNAEPETFRIPFLHEYVFIECPGPVFISKLNESPAKNDHDWFSLDGIEIKVDGPFYISVECSNYTLKLTSYKDPKSVQSSSGTKPLVQTEGAVECTNCGSYVPSEKLAIHQAFCFRNNIKCDRCLAVFQRSEFEKHSHCEICGKVSSEYHHIIHETVECSCGIQLPIQQVANHKKECIHALIVCRYCHLVVVSEGKSTLPKDLYLGTGLSVHESDCGSRTITCQKCNKNVTLKDVQTHMLIHTIQLKQLPKPKKCKNINCPNIIKQQNSMGLCSTCYQPFYSPRHDPTNQKLAQKIIYTYHSQFTEGCSNNKCQNDKCANKVGQIEPNESAVKSVELLKLSSIYSQDPCYWFCVGEKMDEKMSLGKAVAGWDIEWVCLGLEKNNAYNDLVKWLNLNAPKKE</sequence>
<dbReference type="EMBL" id="JADGKB010000042">
    <property type="protein sequence ID" value="KAJ3257097.1"/>
    <property type="molecule type" value="Genomic_DNA"/>
</dbReference>
<organism evidence="7 8">
    <name type="scientific">Boothiomyces macroporosus</name>
    <dbReference type="NCBI Taxonomy" id="261099"/>
    <lineage>
        <taxon>Eukaryota</taxon>
        <taxon>Fungi</taxon>
        <taxon>Fungi incertae sedis</taxon>
        <taxon>Chytridiomycota</taxon>
        <taxon>Chytridiomycota incertae sedis</taxon>
        <taxon>Chytridiomycetes</taxon>
        <taxon>Rhizophydiales</taxon>
        <taxon>Terramycetaceae</taxon>
        <taxon>Boothiomyces</taxon>
    </lineage>
</organism>
<evidence type="ECO:0000259" key="5">
    <source>
        <dbReference type="Pfam" id="PF21366"/>
    </source>
</evidence>